<reference evidence="1 2" key="1">
    <citation type="submission" date="2023-12" db="EMBL/GenBank/DDBJ databases">
        <title>Description of Novel Strain Fulvimarina sp. 2208YS6-2-32 isolated from Uroteuthis (Photololigo) edulis.</title>
        <authorList>
            <person name="Park J.-S."/>
        </authorList>
    </citation>
    <scope>NUCLEOTIDE SEQUENCE [LARGE SCALE GENOMIC DNA]</scope>
    <source>
        <strain evidence="1 2">2208YS6-2-32</strain>
    </source>
</reference>
<keyword evidence="2" id="KW-1185">Reference proteome</keyword>
<gene>
    <name evidence="1" type="ORF">U0C82_09930</name>
</gene>
<dbReference type="SUPFAM" id="SSF143011">
    <property type="entry name" value="RelE-like"/>
    <property type="match status" value="1"/>
</dbReference>
<dbReference type="Gene3D" id="3.30.2310.20">
    <property type="entry name" value="RelE-like"/>
    <property type="match status" value="1"/>
</dbReference>
<dbReference type="RefSeq" id="WP_322186950.1">
    <property type="nucleotide sequence ID" value="NZ_JAXLPB010000003.1"/>
</dbReference>
<dbReference type="EMBL" id="JAXLPB010000003">
    <property type="protein sequence ID" value="MDY8109457.1"/>
    <property type="molecule type" value="Genomic_DNA"/>
</dbReference>
<protein>
    <submittedName>
        <fullName evidence="1">Type II toxin-antitoxin system RelE/ParE family toxin</fullName>
    </submittedName>
</protein>
<dbReference type="Proteomes" id="UP001294412">
    <property type="component" value="Unassembled WGS sequence"/>
</dbReference>
<evidence type="ECO:0000313" key="1">
    <source>
        <dbReference type="EMBL" id="MDY8109457.1"/>
    </source>
</evidence>
<name>A0ABU5I256_9HYPH</name>
<evidence type="ECO:0000313" key="2">
    <source>
        <dbReference type="Proteomes" id="UP001294412"/>
    </source>
</evidence>
<comment type="caution">
    <text evidence="1">The sequence shown here is derived from an EMBL/GenBank/DDBJ whole genome shotgun (WGS) entry which is preliminary data.</text>
</comment>
<accession>A0ABU5I256</accession>
<organism evidence="1 2">
    <name type="scientific">Fulvimarina uroteuthidis</name>
    <dbReference type="NCBI Taxonomy" id="3098149"/>
    <lineage>
        <taxon>Bacteria</taxon>
        <taxon>Pseudomonadati</taxon>
        <taxon>Pseudomonadota</taxon>
        <taxon>Alphaproteobacteria</taxon>
        <taxon>Hyphomicrobiales</taxon>
        <taxon>Aurantimonadaceae</taxon>
        <taxon>Fulvimarina</taxon>
    </lineage>
</organism>
<dbReference type="InterPro" id="IPR035093">
    <property type="entry name" value="RelE/ParE_toxin_dom_sf"/>
</dbReference>
<proteinExistence type="predicted"/>
<sequence>MRIIYEPDAFKALMKMPAKDRDAIDAKLERYALTGTGDVTRMVGTPEYRLRHRHWRAIFVIEDDMLVLRIAHRSVVYRRG</sequence>